<feature type="binding site" evidence="7">
    <location>
        <position position="128"/>
    </location>
    <ligand>
        <name>a 1,2-diacyl-sn-glycero-3-phospho-(1'-sn-glycerol)</name>
        <dbReference type="ChEBI" id="CHEBI:64716"/>
    </ligand>
</feature>
<evidence type="ECO:0000256" key="2">
    <source>
        <dbReference type="ARBA" id="ARBA00022475"/>
    </source>
</evidence>
<feature type="transmembrane region" description="Helical" evidence="7">
    <location>
        <begin position="217"/>
        <end position="241"/>
    </location>
</feature>
<keyword evidence="5 7" id="KW-1133">Transmembrane helix</keyword>
<dbReference type="UniPathway" id="UPA00664"/>
<protein>
    <recommendedName>
        <fullName evidence="7">Phosphatidylglycerol--prolipoprotein diacylglyceryl transferase</fullName>
        <ecNumber evidence="7">2.5.1.145</ecNumber>
    </recommendedName>
</protein>
<feature type="transmembrane region" description="Helical" evidence="7">
    <location>
        <begin position="12"/>
        <end position="31"/>
    </location>
</feature>
<dbReference type="EMBL" id="FNID01000055">
    <property type="protein sequence ID" value="SDO10167.1"/>
    <property type="molecule type" value="Genomic_DNA"/>
</dbReference>
<gene>
    <name evidence="7" type="primary">lgt</name>
    <name evidence="8" type="ORF">SAMN05192585_1559</name>
</gene>
<dbReference type="RefSeq" id="WP_092643549.1">
    <property type="nucleotide sequence ID" value="NZ_FNID01000055.1"/>
</dbReference>
<organism evidence="8 9">
    <name type="scientific">Acetanaerobacterium elongatum</name>
    <dbReference type="NCBI Taxonomy" id="258515"/>
    <lineage>
        <taxon>Bacteria</taxon>
        <taxon>Bacillati</taxon>
        <taxon>Bacillota</taxon>
        <taxon>Clostridia</taxon>
        <taxon>Eubacteriales</taxon>
        <taxon>Oscillospiraceae</taxon>
        <taxon>Acetanaerobacterium</taxon>
    </lineage>
</organism>
<reference evidence="8 9" key="1">
    <citation type="submission" date="2016-10" db="EMBL/GenBank/DDBJ databases">
        <authorList>
            <person name="de Groot N.N."/>
        </authorList>
    </citation>
    <scope>NUCLEOTIDE SEQUENCE [LARGE SCALE GENOMIC DNA]</scope>
    <source>
        <strain evidence="8 9">CGMCC 1.5012</strain>
    </source>
</reference>
<dbReference type="GO" id="GO:0042158">
    <property type="term" value="P:lipoprotein biosynthetic process"/>
    <property type="evidence" value="ECO:0007669"/>
    <property type="project" value="UniProtKB-UniRule"/>
</dbReference>
<proteinExistence type="inferred from homology"/>
<feature type="transmembrane region" description="Helical" evidence="7">
    <location>
        <begin position="163"/>
        <end position="183"/>
    </location>
</feature>
<evidence type="ECO:0000256" key="1">
    <source>
        <dbReference type="ARBA" id="ARBA00007150"/>
    </source>
</evidence>
<comment type="similarity">
    <text evidence="1 7">Belongs to the Lgt family.</text>
</comment>
<keyword evidence="2 7" id="KW-1003">Cell membrane</keyword>
<dbReference type="OrthoDB" id="871140at2"/>
<comment type="pathway">
    <text evidence="7">Protein modification; lipoprotein biosynthesis (diacylglyceryl transfer).</text>
</comment>
<dbReference type="InterPro" id="IPR001640">
    <property type="entry name" value="Lgt"/>
</dbReference>
<dbReference type="STRING" id="258515.SAMN05192585_1559"/>
<dbReference type="Pfam" id="PF01790">
    <property type="entry name" value="LGT"/>
    <property type="match status" value="1"/>
</dbReference>
<comment type="function">
    <text evidence="7">Catalyzes the transfer of the diacylglyceryl group from phosphatidylglycerol to the sulfhydryl group of the N-terminal cysteine of a prolipoprotein, the first step in the formation of mature lipoproteins.</text>
</comment>
<evidence type="ECO:0000256" key="7">
    <source>
        <dbReference type="HAMAP-Rule" id="MF_01147"/>
    </source>
</evidence>
<dbReference type="EC" id="2.5.1.145" evidence="7"/>
<evidence type="ECO:0000256" key="5">
    <source>
        <dbReference type="ARBA" id="ARBA00022989"/>
    </source>
</evidence>
<name>A0A1H0GTF0_9FIRM</name>
<dbReference type="PANTHER" id="PTHR30589:SF0">
    <property type="entry name" value="PHOSPHATIDYLGLYCEROL--PROLIPOPROTEIN DIACYLGLYCERYL TRANSFERASE"/>
    <property type="match status" value="1"/>
</dbReference>
<accession>A0A1H0GTF0</accession>
<dbReference type="GO" id="GO:0008961">
    <property type="term" value="F:phosphatidylglycerol-prolipoprotein diacylglyceryl transferase activity"/>
    <property type="evidence" value="ECO:0007669"/>
    <property type="project" value="UniProtKB-UniRule"/>
</dbReference>
<dbReference type="HAMAP" id="MF_01147">
    <property type="entry name" value="Lgt"/>
    <property type="match status" value="1"/>
</dbReference>
<feature type="transmembrane region" description="Helical" evidence="7">
    <location>
        <begin position="43"/>
        <end position="66"/>
    </location>
</feature>
<keyword evidence="6 7" id="KW-0472">Membrane</keyword>
<comment type="subcellular location">
    <subcellularLocation>
        <location evidence="7">Cell membrane</location>
        <topology evidence="7">Multi-pass membrane protein</topology>
    </subcellularLocation>
</comment>
<keyword evidence="9" id="KW-1185">Reference proteome</keyword>
<dbReference type="Proteomes" id="UP000199182">
    <property type="component" value="Unassembled WGS sequence"/>
</dbReference>
<feature type="transmembrane region" description="Helical" evidence="7">
    <location>
        <begin position="78"/>
        <end position="102"/>
    </location>
</feature>
<evidence type="ECO:0000313" key="8">
    <source>
        <dbReference type="EMBL" id="SDO10167.1"/>
    </source>
</evidence>
<feature type="transmembrane region" description="Helical" evidence="7">
    <location>
        <begin position="195"/>
        <end position="211"/>
    </location>
</feature>
<dbReference type="PANTHER" id="PTHR30589">
    <property type="entry name" value="PROLIPOPROTEIN DIACYLGLYCERYL TRANSFERASE"/>
    <property type="match status" value="1"/>
</dbReference>
<keyword evidence="3 7" id="KW-0808">Transferase</keyword>
<sequence>MYPDILTVGPFTIHGYGLMIGIGILCAFFVAEFRAKKRDMNTNIIYGLAFFALIFGFVGAKLLFALVNLPSVIKNPMLMLSGAGFAVQGGIIGGVAAGILFCRIKHVEFLQYCDVLIPSVALAQGFGRIGCFLAGCCYGRETDSIFGIIFNNSPYAPNGVRLWPTQLMSAAGNFLIAAVLILYAKKPRAAGRVSALYLVMFGGGRFIVEYFRSGYSAMVGVFSAGQFISLFILAAGLMLFFKDFIIGKVKRAAGR</sequence>
<evidence type="ECO:0000256" key="6">
    <source>
        <dbReference type="ARBA" id="ARBA00023136"/>
    </source>
</evidence>
<dbReference type="GO" id="GO:0005886">
    <property type="term" value="C:plasma membrane"/>
    <property type="evidence" value="ECO:0007669"/>
    <property type="project" value="UniProtKB-SubCell"/>
</dbReference>
<dbReference type="AlphaFoldDB" id="A0A1H0GTF0"/>
<evidence type="ECO:0000256" key="4">
    <source>
        <dbReference type="ARBA" id="ARBA00022692"/>
    </source>
</evidence>
<keyword evidence="4 7" id="KW-0812">Transmembrane</keyword>
<evidence type="ECO:0000256" key="3">
    <source>
        <dbReference type="ARBA" id="ARBA00022679"/>
    </source>
</evidence>
<evidence type="ECO:0000313" key="9">
    <source>
        <dbReference type="Proteomes" id="UP000199182"/>
    </source>
</evidence>
<keyword evidence="8" id="KW-0449">Lipoprotein</keyword>
<comment type="catalytic activity">
    <reaction evidence="7">
        <text>L-cysteinyl-[prolipoprotein] + a 1,2-diacyl-sn-glycero-3-phospho-(1'-sn-glycerol) = an S-1,2-diacyl-sn-glyceryl-L-cysteinyl-[prolipoprotein] + sn-glycerol 1-phosphate + H(+)</text>
        <dbReference type="Rhea" id="RHEA:56712"/>
        <dbReference type="Rhea" id="RHEA-COMP:14679"/>
        <dbReference type="Rhea" id="RHEA-COMP:14680"/>
        <dbReference type="ChEBI" id="CHEBI:15378"/>
        <dbReference type="ChEBI" id="CHEBI:29950"/>
        <dbReference type="ChEBI" id="CHEBI:57685"/>
        <dbReference type="ChEBI" id="CHEBI:64716"/>
        <dbReference type="ChEBI" id="CHEBI:140658"/>
        <dbReference type="EC" id="2.5.1.145"/>
    </reaction>
</comment>